<keyword evidence="1" id="KW-0472">Membrane</keyword>
<evidence type="ECO:0000313" key="4">
    <source>
        <dbReference type="Proteomes" id="UP000691718"/>
    </source>
</evidence>
<dbReference type="PANTHER" id="PTHR21377">
    <property type="entry name" value="PROTEIN FAM210B, MITOCHONDRIAL"/>
    <property type="match status" value="1"/>
</dbReference>
<reference evidence="3" key="1">
    <citation type="submission" date="2021-04" db="EMBL/GenBank/DDBJ databases">
        <authorList>
            <person name="Tunstrom K."/>
        </authorList>
    </citation>
    <scope>NUCLEOTIDE SEQUENCE</scope>
</reference>
<dbReference type="InterPro" id="IPR009688">
    <property type="entry name" value="FAM210A/B-like_dom"/>
</dbReference>
<keyword evidence="1" id="KW-0812">Transmembrane</keyword>
<feature type="domain" description="DUF1279" evidence="2">
    <location>
        <begin position="188"/>
        <end position="274"/>
    </location>
</feature>
<evidence type="ECO:0000313" key="3">
    <source>
        <dbReference type="EMBL" id="CAG5021615.1"/>
    </source>
</evidence>
<dbReference type="Proteomes" id="UP000691718">
    <property type="component" value="Unassembled WGS sequence"/>
</dbReference>
<dbReference type="GO" id="GO:0005739">
    <property type="term" value="C:mitochondrion"/>
    <property type="evidence" value="ECO:0007669"/>
    <property type="project" value="TreeGrafter"/>
</dbReference>
<keyword evidence="4" id="KW-1185">Reference proteome</keyword>
<name>A0A8S3XEZ6_PARAO</name>
<evidence type="ECO:0000259" key="2">
    <source>
        <dbReference type="Pfam" id="PF06916"/>
    </source>
</evidence>
<dbReference type="AlphaFoldDB" id="A0A8S3XEZ6"/>
<feature type="transmembrane region" description="Helical" evidence="1">
    <location>
        <begin position="196"/>
        <end position="219"/>
    </location>
</feature>
<comment type="caution">
    <text evidence="3">The sequence shown here is derived from an EMBL/GenBank/DDBJ whole genome shotgun (WGS) entry which is preliminary data.</text>
</comment>
<evidence type="ECO:0000256" key="1">
    <source>
        <dbReference type="SAM" id="Phobius"/>
    </source>
</evidence>
<dbReference type="OrthoDB" id="426386at2759"/>
<dbReference type="InterPro" id="IPR045866">
    <property type="entry name" value="FAM210A/B-like"/>
</dbReference>
<dbReference type="Pfam" id="PF06916">
    <property type="entry name" value="FAM210A-B_dom"/>
    <property type="match status" value="1"/>
</dbReference>
<dbReference type="PANTHER" id="PTHR21377:SF0">
    <property type="entry name" value="PROTEIN FAM210B, MITOCHONDRIAL"/>
    <property type="match status" value="1"/>
</dbReference>
<accession>A0A8S3XEZ6</accession>
<gene>
    <name evidence="3" type="ORF">PAPOLLO_LOCUS17568</name>
</gene>
<proteinExistence type="predicted"/>
<keyword evidence="1" id="KW-1133">Transmembrane helix</keyword>
<protein>
    <submittedName>
        <fullName evidence="3">(apollo) hypothetical protein</fullName>
    </submittedName>
</protein>
<dbReference type="EMBL" id="CAJQZP010001146">
    <property type="protein sequence ID" value="CAG5021615.1"/>
    <property type="molecule type" value="Genomic_DNA"/>
</dbReference>
<organism evidence="3 4">
    <name type="scientific">Parnassius apollo</name>
    <name type="common">Apollo butterfly</name>
    <name type="synonym">Papilio apollo</name>
    <dbReference type="NCBI Taxonomy" id="110799"/>
    <lineage>
        <taxon>Eukaryota</taxon>
        <taxon>Metazoa</taxon>
        <taxon>Ecdysozoa</taxon>
        <taxon>Arthropoda</taxon>
        <taxon>Hexapoda</taxon>
        <taxon>Insecta</taxon>
        <taxon>Pterygota</taxon>
        <taxon>Neoptera</taxon>
        <taxon>Endopterygota</taxon>
        <taxon>Lepidoptera</taxon>
        <taxon>Glossata</taxon>
        <taxon>Ditrysia</taxon>
        <taxon>Papilionoidea</taxon>
        <taxon>Papilionidae</taxon>
        <taxon>Parnassiinae</taxon>
        <taxon>Parnassini</taxon>
        <taxon>Parnassius</taxon>
        <taxon>Parnassius</taxon>
    </lineage>
</organism>
<sequence length="295" mass="32756">MFNTCVKSYSHFRVRPCFINTYLGRTNQVGQTIHNTCAVKFPQAVTLKLPNNVVDINAAEMGRFSPLRERDISGPVINVYGYKQAFRDIDITLQSDPHVNKYDCRGAVSLSSSMQSNVPSPFSGSHTHLNMPGSQWGQGYKYLSDHLHSAHYLTLRNEYRGKLYNKAVTFGTRNMSSEAQLPMNAKDKLKKAVKEYGSTVIVFHVFISLLSLGGCYVLVSSGVDIVAIMKYFNISENTLSKIAVSNAGTFVIAYGVHKFFAPFRIGITLTATPFIVRHLRKIGILKQNITSGGGK</sequence>